<dbReference type="Proteomes" id="UP000199169">
    <property type="component" value="Unassembled WGS sequence"/>
</dbReference>
<name>A0A1A8XV58_9PROT</name>
<organism evidence="1 2">
    <name type="scientific">Candidatus Accumulibacter aalborgensis</name>
    <dbReference type="NCBI Taxonomy" id="1860102"/>
    <lineage>
        <taxon>Bacteria</taxon>
        <taxon>Pseudomonadati</taxon>
        <taxon>Pseudomonadota</taxon>
        <taxon>Betaproteobacteria</taxon>
        <taxon>Candidatus Accumulibacter</taxon>
    </lineage>
</organism>
<proteinExistence type="predicted"/>
<dbReference type="EMBL" id="FLQX01000138">
    <property type="protein sequence ID" value="SBT08616.1"/>
    <property type="molecule type" value="Genomic_DNA"/>
</dbReference>
<evidence type="ECO:0000313" key="1">
    <source>
        <dbReference type="EMBL" id="SBT08616.1"/>
    </source>
</evidence>
<keyword evidence="2" id="KW-1185">Reference proteome</keyword>
<gene>
    <name evidence="1" type="ORF">ACCAA_60007</name>
</gene>
<evidence type="ECO:0000313" key="2">
    <source>
        <dbReference type="Proteomes" id="UP000199169"/>
    </source>
</evidence>
<protein>
    <submittedName>
        <fullName evidence="1">Uncharacterized protein</fullName>
    </submittedName>
</protein>
<accession>A0A1A8XV58</accession>
<sequence length="56" mass="6320">MTQRLSTAQTLTVTERASREAYHFWRWTPRTVREARSIKLASTARKPLSACGGVGQ</sequence>
<dbReference type="AlphaFoldDB" id="A0A1A8XV58"/>
<reference evidence="1 2" key="1">
    <citation type="submission" date="2016-06" db="EMBL/GenBank/DDBJ databases">
        <authorList>
            <person name="Kjaerup R.B."/>
            <person name="Dalgaard T.S."/>
            <person name="Juul-Madsen H.R."/>
        </authorList>
    </citation>
    <scope>NUCLEOTIDE SEQUENCE [LARGE SCALE GENOMIC DNA]</scope>
    <source>
        <strain evidence="1">3</strain>
    </source>
</reference>